<dbReference type="PATRIC" id="fig|135735.6.peg.497"/>
<evidence type="ECO:0000313" key="1">
    <source>
        <dbReference type="EMBL" id="AKO91121.1"/>
    </source>
</evidence>
<sequence length="113" mass="12808">MSIGGRVLTKMALGALIGAGAAMADRETRQYVIQKGKKAVSYTTWAIKNPREVSEELKIVYEDTRDLFNKLADDVSYLNNKWDELKEATPPVLEAIHDTKEVIEKWRGEEPKQ</sequence>
<protein>
    <submittedName>
        <fullName evidence="1">Uncharacterized protein</fullName>
    </submittedName>
</protein>
<dbReference type="RefSeq" id="WP_019390583.1">
    <property type="nucleotide sequence ID" value="NZ_ALIM01000002.1"/>
</dbReference>
<reference evidence="2" key="2">
    <citation type="submission" date="2015-06" db="EMBL/GenBank/DDBJ databases">
        <title>Genome Sequence of Bacillus endophyticus and Analysis of its Companion Mechanism in the Ketogulonigenium vulgare-Bacillus strain Consortium.</title>
        <authorList>
            <person name="Jia N."/>
            <person name="Du J."/>
            <person name="Ding M.-Z."/>
            <person name="Gao F."/>
            <person name="Yuan Y.-J."/>
        </authorList>
    </citation>
    <scope>NUCLEOTIDE SEQUENCE [LARGE SCALE GENOMIC DNA]</scope>
    <source>
        <strain evidence="2">Hbe603</strain>
    </source>
</reference>
<dbReference type="AlphaFoldDB" id="A0A1X7FUV0"/>
<dbReference type="KEGG" id="beo:BEH_02685"/>
<name>A0A1X7FUV0_9BACI</name>
<dbReference type="OrthoDB" id="2353585at2"/>
<reference evidence="1 2" key="1">
    <citation type="journal article" date="2015" name="PLoS ONE">
        <title>Genome Sequence of Bacillus endophyticus and Analysis of Its Companion Mechanism in the Ketogulonigenium vulgare-Bacillus Strain Consortium.</title>
        <authorList>
            <person name="Jia N."/>
            <person name="Du J."/>
            <person name="Ding M.Z."/>
            <person name="Gao F."/>
            <person name="Yuan Y.J."/>
        </authorList>
    </citation>
    <scope>NUCLEOTIDE SEQUENCE [LARGE SCALE GENOMIC DNA]</scope>
    <source>
        <strain evidence="1 2">Hbe603</strain>
    </source>
</reference>
<dbReference type="EMBL" id="CP011974">
    <property type="protein sequence ID" value="AKO91121.1"/>
    <property type="molecule type" value="Genomic_DNA"/>
</dbReference>
<evidence type="ECO:0000313" key="2">
    <source>
        <dbReference type="Proteomes" id="UP000036202"/>
    </source>
</evidence>
<gene>
    <name evidence="1" type="ORF">BEH_02685</name>
</gene>
<organism evidence="1 2">
    <name type="scientific">Priestia filamentosa</name>
    <dbReference type="NCBI Taxonomy" id="1402861"/>
    <lineage>
        <taxon>Bacteria</taxon>
        <taxon>Bacillati</taxon>
        <taxon>Bacillota</taxon>
        <taxon>Bacilli</taxon>
        <taxon>Bacillales</taxon>
        <taxon>Bacillaceae</taxon>
        <taxon>Priestia</taxon>
    </lineage>
</organism>
<dbReference type="GeneID" id="93703306"/>
<dbReference type="Proteomes" id="UP000036202">
    <property type="component" value="Chromosome"/>
</dbReference>
<accession>A0A1X7FUV0</accession>
<proteinExistence type="predicted"/>
<keyword evidence="2" id="KW-1185">Reference proteome</keyword>
<accession>A0A0H4KEC5</accession>